<dbReference type="InterPro" id="IPR020863">
    <property type="entry name" value="MACPF_CS"/>
</dbReference>
<dbReference type="Gene3D" id="4.10.400.10">
    <property type="entry name" value="Low-density Lipoprotein Receptor"/>
    <property type="match status" value="1"/>
</dbReference>
<dbReference type="GO" id="GO:0070161">
    <property type="term" value="C:anchoring junction"/>
    <property type="evidence" value="ECO:0007669"/>
    <property type="project" value="UniProtKB-SubCell"/>
</dbReference>
<keyword evidence="28" id="KW-0539">Nucleus</keyword>
<feature type="compositionally biased region" description="Acidic residues" evidence="41">
    <location>
        <begin position="926"/>
        <end position="936"/>
    </location>
</feature>
<keyword evidence="26" id="KW-0179">Complement alternate pathway</keyword>
<dbReference type="InterPro" id="IPR001452">
    <property type="entry name" value="SH3_domain"/>
</dbReference>
<comment type="similarity">
    <text evidence="5">Belongs to the complement C6/C7/C8/C9 family.</text>
</comment>
<evidence type="ECO:0000256" key="16">
    <source>
        <dbReference type="ARBA" id="ARBA00022737"/>
    </source>
</evidence>
<evidence type="ECO:0000259" key="44">
    <source>
        <dbReference type="PROSITE" id="PS51412"/>
    </source>
</evidence>
<keyword evidence="21" id="KW-0007">Acetylation</keyword>
<evidence type="ECO:0000256" key="26">
    <source>
        <dbReference type="ARBA" id="ARBA00023162"/>
    </source>
</evidence>
<dbReference type="SUPFAM" id="SSF82895">
    <property type="entry name" value="TSP-1 type 1 repeat"/>
    <property type="match status" value="1"/>
</dbReference>
<dbReference type="InterPro" id="IPR001862">
    <property type="entry name" value="MAC_perforin"/>
</dbReference>
<keyword evidence="11" id="KW-0245">EGF-like domain</keyword>
<keyword evidence="16" id="KW-0677">Repeat</keyword>
<feature type="compositionally biased region" description="Polar residues" evidence="41">
    <location>
        <begin position="721"/>
        <end position="743"/>
    </location>
</feature>
<proteinExistence type="inferred from homology"/>
<protein>
    <recommendedName>
        <fullName evidence="6">Complement component C9</fullName>
    </recommendedName>
    <alternativeName>
        <fullName evidence="32">Adhesion and degranulation promoting adaptor protein</fullName>
    </alternativeName>
    <alternativeName>
        <fullName evidence="33">FYB-120/130</fullName>
    </alternativeName>
    <alternativeName>
        <fullName evidence="36">FYN-T-binding protein</fullName>
    </alternativeName>
    <alternativeName>
        <fullName evidence="31">FYN-binding protein 1</fullName>
    </alternativeName>
    <alternativeName>
        <fullName evidence="34">SLAP-130</fullName>
    </alternativeName>
    <alternativeName>
        <fullName evidence="35">SLP-76-associated phosphoprotein</fullName>
    </alternativeName>
</protein>
<dbReference type="Gene3D" id="2.20.100.10">
    <property type="entry name" value="Thrombospondin type-1 (TSP1) repeat"/>
    <property type="match status" value="1"/>
</dbReference>
<feature type="compositionally biased region" description="Basic and acidic residues" evidence="41">
    <location>
        <begin position="961"/>
        <end position="998"/>
    </location>
</feature>
<dbReference type="InterPro" id="IPR036055">
    <property type="entry name" value="LDL_receptor-like_sf"/>
</dbReference>
<keyword evidence="24" id="KW-0472">Membrane</keyword>
<dbReference type="Pfam" id="PF00057">
    <property type="entry name" value="Ldl_recept_a"/>
    <property type="match status" value="1"/>
</dbReference>
<evidence type="ECO:0000256" key="22">
    <source>
        <dbReference type="ARBA" id="ARBA00023054"/>
    </source>
</evidence>
<keyword evidence="23" id="KW-0473">Membrane attack complex</keyword>
<evidence type="ECO:0000256" key="15">
    <source>
        <dbReference type="ARBA" id="ARBA00022692"/>
    </source>
</evidence>
<evidence type="ECO:0000256" key="30">
    <source>
        <dbReference type="ARBA" id="ARBA00059917"/>
    </source>
</evidence>
<dbReference type="CDD" id="cd00112">
    <property type="entry name" value="LDLa"/>
    <property type="match status" value="1"/>
</dbReference>
<evidence type="ECO:0000256" key="31">
    <source>
        <dbReference type="ARBA" id="ARBA00068976"/>
    </source>
</evidence>
<comment type="subunit">
    <text evidence="38">Homooligomer; about 20 C9 chains oligomerize to give rise to a huge beta-barrel that forms a 100 Angstrom diameter pore in target membranes. Component of the membrane attack complex (MAC), composed of complement C5b, C6, C7, C8A, C8B, C8G and multiple copies of the pore-forming subunit C9.</text>
</comment>
<evidence type="ECO:0000256" key="33">
    <source>
        <dbReference type="ARBA" id="ARBA00081371"/>
    </source>
</evidence>
<keyword evidence="12" id="KW-1052">Target cell membrane</keyword>
<dbReference type="GO" id="GO:0005737">
    <property type="term" value="C:cytoplasm"/>
    <property type="evidence" value="ECO:0007669"/>
    <property type="project" value="UniProtKB-SubCell"/>
</dbReference>
<dbReference type="GO" id="GO:0006958">
    <property type="term" value="P:complement activation, classical pathway"/>
    <property type="evidence" value="ECO:0007669"/>
    <property type="project" value="UniProtKB-KW"/>
</dbReference>
<dbReference type="PRINTS" id="PR00764">
    <property type="entry name" value="COMPLEMENTC9"/>
</dbReference>
<evidence type="ECO:0000256" key="1">
    <source>
        <dbReference type="ARBA" id="ARBA00004276"/>
    </source>
</evidence>
<keyword evidence="14" id="KW-0399">Innate immunity</keyword>
<evidence type="ECO:0000256" key="21">
    <source>
        <dbReference type="ARBA" id="ARBA00022990"/>
    </source>
</evidence>
<dbReference type="GO" id="GO:0005576">
    <property type="term" value="C:extracellular region"/>
    <property type="evidence" value="ECO:0007669"/>
    <property type="project" value="UniProtKB-SubCell"/>
</dbReference>
<gene>
    <name evidence="45" type="ORF">PECUL_23A056799</name>
</gene>
<dbReference type="PANTHER" id="PTHR45742:SF3">
    <property type="entry name" value="COMPLEMENT COMPONENT C9"/>
    <property type="match status" value="1"/>
</dbReference>
<comment type="subcellular location">
    <subcellularLocation>
        <location evidence="2">Cell junction</location>
    </subcellularLocation>
    <subcellularLocation>
        <location evidence="3">Cytoplasm</location>
    </subcellularLocation>
    <subcellularLocation>
        <location evidence="4">Secreted</location>
    </subcellularLocation>
    <subcellularLocation>
        <location evidence="1">Target cell membrane</location>
        <topology evidence="1">Multi-pass membrane protein</topology>
    </subcellularLocation>
</comment>
<dbReference type="Proteomes" id="UP001295444">
    <property type="component" value="Chromosome 05"/>
</dbReference>
<dbReference type="Pfam" id="PF14603">
    <property type="entry name" value="hSH3"/>
    <property type="match status" value="2"/>
</dbReference>
<feature type="region of interest" description="Disordered" evidence="41">
    <location>
        <begin position="1095"/>
        <end position="1145"/>
    </location>
</feature>
<feature type="domain" description="SH3" evidence="43">
    <location>
        <begin position="1236"/>
        <end position="1304"/>
    </location>
</feature>
<feature type="compositionally biased region" description="Polar residues" evidence="41">
    <location>
        <begin position="795"/>
        <end position="815"/>
    </location>
</feature>
<evidence type="ECO:0000259" key="43">
    <source>
        <dbReference type="PROSITE" id="PS50002"/>
    </source>
</evidence>
<evidence type="ECO:0000256" key="20">
    <source>
        <dbReference type="ARBA" id="ARBA00022949"/>
    </source>
</evidence>
<evidence type="ECO:0000256" key="24">
    <source>
        <dbReference type="ARBA" id="ARBA00023136"/>
    </source>
</evidence>
<dbReference type="GO" id="GO:0031640">
    <property type="term" value="P:killing of cells of another organism"/>
    <property type="evidence" value="ECO:0007669"/>
    <property type="project" value="UniProtKB-KW"/>
</dbReference>
<evidence type="ECO:0000313" key="46">
    <source>
        <dbReference type="Proteomes" id="UP001295444"/>
    </source>
</evidence>
<evidence type="ECO:0000256" key="4">
    <source>
        <dbReference type="ARBA" id="ARBA00004613"/>
    </source>
</evidence>
<evidence type="ECO:0000256" key="8">
    <source>
        <dbReference type="ARBA" id="ARBA00022452"/>
    </source>
</evidence>
<dbReference type="GO" id="GO:0044218">
    <property type="term" value="C:other organism cell membrane"/>
    <property type="evidence" value="ECO:0007669"/>
    <property type="project" value="UniProtKB-KW"/>
</dbReference>
<dbReference type="FunFam" id="2.30.30.40:FF:000156">
    <property type="entry name" value="FYN-binding protein-like isoform X1"/>
    <property type="match status" value="1"/>
</dbReference>
<accession>A0AAD1SAW5</accession>
<dbReference type="SMART" id="SM00326">
    <property type="entry name" value="SH3"/>
    <property type="match status" value="1"/>
</dbReference>
<dbReference type="SUPFAM" id="SSF50044">
    <property type="entry name" value="SH3-domain"/>
    <property type="match status" value="2"/>
</dbReference>
<dbReference type="InterPro" id="IPR029294">
    <property type="entry name" value="hSH3"/>
</dbReference>
<feature type="compositionally biased region" description="Low complexity" evidence="41">
    <location>
        <begin position="707"/>
        <end position="717"/>
    </location>
</feature>
<evidence type="ECO:0000256" key="6">
    <source>
        <dbReference type="ARBA" id="ARBA00018261"/>
    </source>
</evidence>
<sequence>MSMKVLSYLVGLTITLCILQSDIFVSGNVRRVREVNPPSPIDCQLSNWGNWSECDPCTKLKYRSRSIVKFGQYGGARCLSSLGESQRCKPDAACEQERVDCGNDFECESGRCIKARLLCNNDNDCGDNSDEQCEDEQEPKPPCRNLNIELSELGRTAGDGVNILGMHPGRNPFDNEYFNGMCDRVWDGNTRTYYRKPYNVASLVYQTRADKTFASDTFEDSKEVIVKILQETTNNFDASFSIKITPTESNVSLTGSLGINKNRSESLQNLKTYFKKTNKTFLKVTGNIQLATFQMRTRNAILSPIFLEDLNSLPTFYEKADYYSFLEMYGTHYTVSGSLGGKYNLVYVLDSTVMKEKDIQTADVKDCLGFNVGVTAAIEGVDVKAEIKNPKCTKNNQYSEAMIQLARHYRVIAHMATTLRDTLLSNAGQAVSWLGEYTIKLIWMCSLTLIDMKYAYIKTQSLEMASQEYLDEYSTNNCQPCQNDGAVTIVDVECKCAFTKYYTCLGCQILKSDLNSIGVTMDTSSNVKSLAAKFNSVPHPMEDSEKSPVHPGFKGIQDRRAGFEKNFSPAVDFQAKKPASPKPTYGLKPVTDEVKPSTARPTVGVNRIGGSFQANKETEPKGVFPKPPGFKPPDLHKEEARSPFPKPIGNKTAFGGTPPQEPRFGALKSAFEPEHKENQEKPVFPKPSAIKGLNAATENVSKPIFPKKPQLGGKPPGNVGTLPTENAVSNNTFATKTYSTSLDNKPFIQSKEPAESNAQANSRPTGIKSIQSPFLKQAEEEQNTGGPRPNFPVKSFQNKTSQDSLFPKLQSSGQVSRFGEKIKEHAEPSEPKKKTLTPMFKLGPAPRKPFRPPKVDLTQFKGTKGNGNSEQRSSALSTALPPPPPLAPTTSAPTPNSSAKQPAGPPLPPSLPPRNIRAPTETTIPSDEEDYDDVDDSGGMFPDDMSMESDEEFYEGIDQESTQHRKEEELKKDKQEKKRLEQAKKEQKEKEKKEQEMRKRFKVTGEIEVLHQARACNDYKGGKNELSFKQGEQIEIIRVTDNPEGKWLGKMKGCYGYIKTTMVNIDYDSLRRKKSTMSIPIKRHDSDQEIYDDVGEDESNHSATGSGAFFPPPPSIDEIYDGVDDGNDGSVPQDEDKGKGRSWGILQKLKGNDSKKKSFYSKSTKEDSEDNEFVLLSQSGHENDVYDDVDSSDFPPPPLTSLPLNTKPLTGKPADKDYRTLKKMEKEEKEFRKKFKFNGEIRVLSSVQVAANLTSKKFGSKDLSLKPGESLDVIQNTNDTTILCRNNEGKYGYVLRSNLADDDSEIYDDIGEECIYDND</sequence>
<keyword evidence="29" id="KW-1053">Target membrane</keyword>
<evidence type="ECO:0000256" key="25">
    <source>
        <dbReference type="ARBA" id="ARBA00023157"/>
    </source>
</evidence>
<evidence type="ECO:0000256" key="35">
    <source>
        <dbReference type="ARBA" id="ARBA00081679"/>
    </source>
</evidence>
<evidence type="ECO:0000256" key="36">
    <source>
        <dbReference type="ARBA" id="ARBA00082486"/>
    </source>
</evidence>
<feature type="signal peptide" evidence="42">
    <location>
        <begin position="1"/>
        <end position="21"/>
    </location>
</feature>
<feature type="domain" description="MACPF" evidence="44">
    <location>
        <begin position="139"/>
        <end position="477"/>
    </location>
</feature>
<feature type="compositionally biased region" description="Pro residues" evidence="41">
    <location>
        <begin position="903"/>
        <end position="912"/>
    </location>
</feature>
<feature type="region of interest" description="Disordered" evidence="41">
    <location>
        <begin position="574"/>
        <end position="665"/>
    </location>
</feature>
<dbReference type="PROSITE" id="PS01209">
    <property type="entry name" value="LDLRA_1"/>
    <property type="match status" value="1"/>
</dbReference>
<dbReference type="PANTHER" id="PTHR45742">
    <property type="entry name" value="COMPLEMENT COMPONENT C6"/>
    <property type="match status" value="1"/>
</dbReference>
<dbReference type="GO" id="GO:0005579">
    <property type="term" value="C:membrane attack complex"/>
    <property type="evidence" value="ECO:0007669"/>
    <property type="project" value="UniProtKB-KW"/>
</dbReference>
<name>A0AAD1SAW5_PELCU</name>
<dbReference type="PROSITE" id="PS00279">
    <property type="entry name" value="MACPF_1"/>
    <property type="match status" value="1"/>
</dbReference>
<evidence type="ECO:0000256" key="19">
    <source>
        <dbReference type="ARBA" id="ARBA00022875"/>
    </source>
</evidence>
<dbReference type="Gene3D" id="2.30.30.40">
    <property type="entry name" value="SH3 Domains"/>
    <property type="match status" value="2"/>
</dbReference>
<dbReference type="FunFam" id="2.30.30.40:FF:000133">
    <property type="entry name" value="FYN-binding protein-like isoform X2"/>
    <property type="match status" value="1"/>
</dbReference>
<evidence type="ECO:0000256" key="27">
    <source>
        <dbReference type="ARBA" id="ARBA00023180"/>
    </source>
</evidence>
<dbReference type="InterPro" id="IPR000884">
    <property type="entry name" value="TSP1_rpt"/>
</dbReference>
<keyword evidence="42" id="KW-0732">Signal</keyword>
<evidence type="ECO:0000256" key="13">
    <source>
        <dbReference type="ARBA" id="ARBA00022553"/>
    </source>
</evidence>
<keyword evidence="10" id="KW-0964">Secreted</keyword>
<dbReference type="EMBL" id="OW240916">
    <property type="protein sequence ID" value="CAH2296450.1"/>
    <property type="molecule type" value="Genomic_DNA"/>
</dbReference>
<evidence type="ECO:0000256" key="12">
    <source>
        <dbReference type="ARBA" id="ARBA00022537"/>
    </source>
</evidence>
<evidence type="ECO:0000256" key="14">
    <source>
        <dbReference type="ARBA" id="ARBA00022588"/>
    </source>
</evidence>
<keyword evidence="13" id="KW-0597">Phosphoprotein</keyword>
<keyword evidence="9" id="KW-0963">Cytoplasm</keyword>
<comment type="function">
    <text evidence="30">Acts as an adapter protein of the FYN and LCP2 signaling cascades in T-cells. May play a role in linking T-cell signaling to remodeling of the actin cytoskeleton. Modulates the expression of IL2. Involved in platelet activation. Prevents the degradation of SKAP1 and SKAP2. May be involved in high affinity immunoglobulin epsilon receptor signaling in mast cells.</text>
</comment>
<evidence type="ECO:0000256" key="17">
    <source>
        <dbReference type="ARBA" id="ARBA00022852"/>
    </source>
</evidence>
<dbReference type="Pfam" id="PF01823">
    <property type="entry name" value="MACPF"/>
    <property type="match status" value="1"/>
</dbReference>
<dbReference type="SMART" id="SM00192">
    <property type="entry name" value="LDLa"/>
    <property type="match status" value="1"/>
</dbReference>
<evidence type="ECO:0000256" key="42">
    <source>
        <dbReference type="SAM" id="SignalP"/>
    </source>
</evidence>
<feature type="compositionally biased region" description="Acidic residues" evidence="41">
    <location>
        <begin position="945"/>
        <end position="958"/>
    </location>
</feature>
<dbReference type="GO" id="GO:0006957">
    <property type="term" value="P:complement activation, alternative pathway"/>
    <property type="evidence" value="ECO:0007669"/>
    <property type="project" value="UniProtKB-KW"/>
</dbReference>
<dbReference type="InterPro" id="IPR023415">
    <property type="entry name" value="LDLR_class-A_CS"/>
</dbReference>
<keyword evidence="20" id="KW-0965">Cell junction</keyword>
<evidence type="ECO:0000256" key="9">
    <source>
        <dbReference type="ARBA" id="ARBA00022490"/>
    </source>
</evidence>
<organism evidence="45 46">
    <name type="scientific">Pelobates cultripes</name>
    <name type="common">Western spadefoot toad</name>
    <dbReference type="NCBI Taxonomy" id="61616"/>
    <lineage>
        <taxon>Eukaryota</taxon>
        <taxon>Metazoa</taxon>
        <taxon>Chordata</taxon>
        <taxon>Craniata</taxon>
        <taxon>Vertebrata</taxon>
        <taxon>Euteleostomi</taxon>
        <taxon>Amphibia</taxon>
        <taxon>Batrachia</taxon>
        <taxon>Anura</taxon>
        <taxon>Pelobatoidea</taxon>
        <taxon>Pelobatidae</taxon>
        <taxon>Pelobates</taxon>
    </lineage>
</organism>
<comment type="function">
    <text evidence="37">Pore-forming component of the membrane attack complex (MAC), a multiprotein complex activated by the complement cascade, which inserts into a target cell membrane and forms a pore, leading to target cell membrane rupture and cell lysis. The MAC is initiated by proteolytic cleavage of C5 into complement C5b in response to the classical, alternative, lectin and GZMK complement pathways. The complement pathways consist in a cascade of proteins that leads to phagocytosis and breakdown of pathogens and signaling that strengthens the adaptive immune system. Constitutes the pore-forming subunit of the MAC complex: during MAC assembly, C9 associates with the C5b8 intermediate complex, and polymerizes to complete the pore.</text>
</comment>
<dbReference type="SMART" id="SM00209">
    <property type="entry name" value="TSP1"/>
    <property type="match status" value="1"/>
</dbReference>
<dbReference type="PROSITE" id="PS50092">
    <property type="entry name" value="TSP1"/>
    <property type="match status" value="1"/>
</dbReference>
<feature type="disulfide bond" evidence="39">
    <location>
        <begin position="107"/>
        <end position="125"/>
    </location>
</feature>
<evidence type="ECO:0000256" key="7">
    <source>
        <dbReference type="ARBA" id="ARBA00022443"/>
    </source>
</evidence>
<evidence type="ECO:0000256" key="40">
    <source>
        <dbReference type="PROSITE-ProRule" id="PRU00192"/>
    </source>
</evidence>
<evidence type="ECO:0000256" key="28">
    <source>
        <dbReference type="ARBA" id="ARBA00023242"/>
    </source>
</evidence>
<keyword evidence="8" id="KW-1134">Transmembrane beta strand</keyword>
<keyword evidence="17" id="KW-0204">Cytolysis</keyword>
<evidence type="ECO:0000256" key="34">
    <source>
        <dbReference type="ARBA" id="ARBA00081595"/>
    </source>
</evidence>
<feature type="compositionally biased region" description="Polar residues" evidence="41">
    <location>
        <begin position="756"/>
        <end position="774"/>
    </location>
</feature>
<dbReference type="InterPro" id="IPR036028">
    <property type="entry name" value="SH3-like_dom_sf"/>
</dbReference>
<keyword evidence="19" id="KW-0180">Complement pathway</keyword>
<evidence type="ECO:0000256" key="23">
    <source>
        <dbReference type="ARBA" id="ARBA00023058"/>
    </source>
</evidence>
<feature type="region of interest" description="Disordered" evidence="41">
    <location>
        <begin position="700"/>
        <end position="998"/>
    </location>
</feature>
<dbReference type="SUPFAM" id="SSF57424">
    <property type="entry name" value="LDL receptor-like module"/>
    <property type="match status" value="1"/>
</dbReference>
<dbReference type="SMART" id="SM00457">
    <property type="entry name" value="MACPF"/>
    <property type="match status" value="1"/>
</dbReference>
<keyword evidence="27" id="KW-0325">Glycoprotein</keyword>
<evidence type="ECO:0000313" key="45">
    <source>
        <dbReference type="EMBL" id="CAH2296450.1"/>
    </source>
</evidence>
<evidence type="ECO:0000256" key="29">
    <source>
        <dbReference type="ARBA" id="ARBA00023298"/>
    </source>
</evidence>
<evidence type="ECO:0000256" key="5">
    <source>
        <dbReference type="ARBA" id="ARBA00009214"/>
    </source>
</evidence>
<evidence type="ECO:0000256" key="38">
    <source>
        <dbReference type="ARBA" id="ARBA00093512"/>
    </source>
</evidence>
<dbReference type="InterPro" id="IPR036383">
    <property type="entry name" value="TSP1_rpt_sf"/>
</dbReference>
<comment type="caution">
    <text evidence="39">Lacks conserved residue(s) required for the propagation of feature annotation.</text>
</comment>
<evidence type="ECO:0000256" key="32">
    <source>
        <dbReference type="ARBA" id="ARBA00079796"/>
    </source>
</evidence>
<keyword evidence="25 39" id="KW-1015">Disulfide bond</keyword>
<dbReference type="InterPro" id="IPR002172">
    <property type="entry name" value="LDrepeatLR_classA_rpt"/>
</dbReference>
<evidence type="ECO:0000256" key="2">
    <source>
        <dbReference type="ARBA" id="ARBA00004282"/>
    </source>
</evidence>
<feature type="chain" id="PRO_5041958198" description="Complement component C9" evidence="42">
    <location>
        <begin position="22"/>
        <end position="1319"/>
    </location>
</feature>
<keyword evidence="46" id="KW-1185">Reference proteome</keyword>
<feature type="domain" description="SH3" evidence="43">
    <location>
        <begin position="1008"/>
        <end position="1068"/>
    </location>
</feature>
<keyword evidence="7 40" id="KW-0728">SH3 domain</keyword>
<keyword evidence="18" id="KW-0391">Immunity</keyword>
<dbReference type="PROSITE" id="PS50002">
    <property type="entry name" value="SH3"/>
    <property type="match status" value="2"/>
</dbReference>
<evidence type="ECO:0000256" key="11">
    <source>
        <dbReference type="ARBA" id="ARBA00022536"/>
    </source>
</evidence>
<reference evidence="45" key="1">
    <citation type="submission" date="2022-03" db="EMBL/GenBank/DDBJ databases">
        <authorList>
            <person name="Alioto T."/>
            <person name="Alioto T."/>
            <person name="Gomez Garrido J."/>
        </authorList>
    </citation>
    <scope>NUCLEOTIDE SEQUENCE</scope>
</reference>
<dbReference type="PROSITE" id="PS50068">
    <property type="entry name" value="LDLRA_2"/>
    <property type="match status" value="1"/>
</dbReference>
<feature type="compositionally biased region" description="Acidic residues" evidence="41">
    <location>
        <begin position="1118"/>
        <end position="1127"/>
    </location>
</feature>
<evidence type="ECO:0000256" key="18">
    <source>
        <dbReference type="ARBA" id="ARBA00022859"/>
    </source>
</evidence>
<evidence type="ECO:0000256" key="37">
    <source>
        <dbReference type="ARBA" id="ARBA00093294"/>
    </source>
</evidence>
<evidence type="ECO:0000256" key="39">
    <source>
        <dbReference type="PROSITE-ProRule" id="PRU00124"/>
    </source>
</evidence>
<keyword evidence="15" id="KW-0812">Transmembrane</keyword>
<evidence type="ECO:0000256" key="41">
    <source>
        <dbReference type="SAM" id="MobiDB-lite"/>
    </source>
</evidence>
<evidence type="ECO:0000256" key="10">
    <source>
        <dbReference type="ARBA" id="ARBA00022525"/>
    </source>
</evidence>
<dbReference type="InterPro" id="IPR020864">
    <property type="entry name" value="MACPF"/>
</dbReference>
<dbReference type="PROSITE" id="PS51412">
    <property type="entry name" value="MACPF_2"/>
    <property type="match status" value="1"/>
</dbReference>
<feature type="compositionally biased region" description="Basic and acidic residues" evidence="41">
    <location>
        <begin position="818"/>
        <end position="833"/>
    </location>
</feature>
<keyword evidence="22" id="KW-0175">Coiled coil</keyword>
<evidence type="ECO:0000256" key="3">
    <source>
        <dbReference type="ARBA" id="ARBA00004496"/>
    </source>
</evidence>